<feature type="compositionally biased region" description="Basic and acidic residues" evidence="2">
    <location>
        <begin position="1191"/>
        <end position="1203"/>
    </location>
</feature>
<feature type="region of interest" description="Disordered" evidence="2">
    <location>
        <begin position="1"/>
        <end position="197"/>
    </location>
</feature>
<sequence length="1212" mass="132684">MYGSNSQPSSRDATHTGPIQPEWRLAPKTSTATPQHPPQPAWQATPPLPVRPSPNPGGIRPTASPSPVNNGGATASPTLNPAGLDTTSWGVKYNRQQSQASSPPPLPPRPPSTTHTQSIQASSPAVGSLDATRPLSGTPVQAAQHVPNPNSQWPTSVPSFAPQQQDHSTATQRPPPPPIPYGFQDFVSHPGSQAQSYLQFPPYSSAVPIQHHDFLVQQPTTTIPIDTSLVGSAAPAMGNVPATSAQQAHFSQSSRQSESQSPWVYETAASLAPELRPVAAPPVPPKTNPAPTAVSASALGPGTPPDVGKLSPIPGRSDDVVASPALLKHELVHAVNSVHSSDLSETTVLAFHGSRSSSGLPPSDSHTGYSSMQPEIQDSPVSIDTVQDGHESPLPTRINVRMNSSESIPSSVSTSETAESIDGVIEAWTRPLTTDLHKPGLLDDVEPEHAAQEEGEPNLRLTGTKVGEREVSKRTTLPALDRPDPFDDLDTWSRSSVERYVAMLRKEAVADTDSDRFEIFTSFMAKETKLREVLYNIEPASKGTEQKTSVTPLSATPTSYASRSDTDHAFPPVESGLIPVETEEPTITAENFGDGSYSPGGRPILRVHTPGLVGLGSSSAQAVAGPYGGQTPSSRPASVPPTMMNFAAHKQDLPPLASNPPQPIYTPFRYTEGPQRGSDALVFDRPAYQAYSALRQASAESGRVMSNGLVLSSEELPLPAETLDHARQDETFIGLIREKSLAYRKTASQKLPTLPPLPASLRQGRLPDPLDEMRSIVSSSIGKESMRAVSTTTGKTSEEMTDDFSYIQKAIKTWVASNESRRVRLEKERTRRQEESERHIDVLFNGKEIGYADINVLEEEFRQKEARCQLEEERQELNDFIARVFDPLDKRLREEVLALQTDYEAALARLDNDGSTSQDKVKDHSHLSKTMRDVNEIYQSLEARYQKRLEIALDRERRRKKAERRPLVFIGDSTALKRLDQEFDQMETRNKLEAARERDARANRLMDSFDDVIMHGLGENQRILDDITAKMSRIDAASLRFSSLSEAEIVNLLESVNRIVEYLGEDSKSILENFGIADAVLNEADYSVSVAEARCSEAEDDVFRQLEAEKKKEDKKIRDDLRFKLESVKEGPFKVTASIKDLLRSLGHETAPEQRPTMSREPVKQPNNAESSSPSSTPKPASGKIEEDSEHQERLRKALENAKKRNAARKTT</sequence>
<dbReference type="EMBL" id="KZ821244">
    <property type="protein sequence ID" value="PYH43383.1"/>
    <property type="molecule type" value="Genomic_DNA"/>
</dbReference>
<gene>
    <name evidence="3" type="ORF">BP01DRAFT_103246</name>
</gene>
<feature type="region of interest" description="Disordered" evidence="2">
    <location>
        <begin position="542"/>
        <end position="574"/>
    </location>
</feature>
<evidence type="ECO:0000256" key="1">
    <source>
        <dbReference type="SAM" id="Coils"/>
    </source>
</evidence>
<feature type="compositionally biased region" description="Polar residues" evidence="2">
    <location>
        <begin position="241"/>
        <end position="250"/>
    </location>
</feature>
<reference evidence="3 4" key="1">
    <citation type="submission" date="2016-12" db="EMBL/GenBank/DDBJ databases">
        <title>The genomes of Aspergillus section Nigri reveals drivers in fungal speciation.</title>
        <authorList>
            <consortium name="DOE Joint Genome Institute"/>
            <person name="Vesth T.C."/>
            <person name="Nybo J."/>
            <person name="Theobald S."/>
            <person name="Brandl J."/>
            <person name="Frisvad J.C."/>
            <person name="Nielsen K.F."/>
            <person name="Lyhne E.K."/>
            <person name="Kogle M.E."/>
            <person name="Kuo A."/>
            <person name="Riley R."/>
            <person name="Clum A."/>
            <person name="Nolan M."/>
            <person name="Lipzen A."/>
            <person name="Salamov A."/>
            <person name="Henrissat B."/>
            <person name="Wiebenga A."/>
            <person name="De Vries R.P."/>
            <person name="Grigoriev I.V."/>
            <person name="Mortensen U.H."/>
            <person name="Andersen M.R."/>
            <person name="Baker S.E."/>
        </authorList>
    </citation>
    <scope>NUCLEOTIDE SEQUENCE [LARGE SCALE GENOMIC DNA]</scope>
    <source>
        <strain evidence="3 4">JOP 1030-1</strain>
    </source>
</reference>
<feature type="region of interest" description="Disordered" evidence="2">
    <location>
        <begin position="278"/>
        <end position="305"/>
    </location>
</feature>
<feature type="compositionally biased region" description="Low complexity" evidence="2">
    <location>
        <begin position="251"/>
        <end position="261"/>
    </location>
</feature>
<feature type="compositionally biased region" description="Polar residues" evidence="2">
    <location>
        <begin position="1"/>
        <end position="11"/>
    </location>
</feature>
<dbReference type="RefSeq" id="XP_025429365.1">
    <property type="nucleotide sequence ID" value="XM_025570258.1"/>
</dbReference>
<feature type="region of interest" description="Disordered" evidence="2">
    <location>
        <begin position="241"/>
        <end position="265"/>
    </location>
</feature>
<feature type="compositionally biased region" description="Low complexity" evidence="2">
    <location>
        <begin position="1171"/>
        <end position="1182"/>
    </location>
</feature>
<dbReference type="PANTHER" id="PTHR36721">
    <property type="entry name" value="PROLINE-RICH FAMILY PROTEIN"/>
    <property type="match status" value="1"/>
</dbReference>
<feature type="compositionally biased region" description="Polar residues" evidence="2">
    <location>
        <begin position="366"/>
        <end position="376"/>
    </location>
</feature>
<feature type="compositionally biased region" description="Pro residues" evidence="2">
    <location>
        <begin position="35"/>
        <end position="55"/>
    </location>
</feature>
<feature type="compositionally biased region" description="Low complexity" evidence="2">
    <location>
        <begin position="353"/>
        <end position="365"/>
    </location>
</feature>
<keyword evidence="4" id="KW-1185">Reference proteome</keyword>
<dbReference type="PANTHER" id="PTHR36721:SF15">
    <property type="entry name" value="EN_SPM-LIKE TRANSPOSON PROTEIN"/>
    <property type="match status" value="1"/>
</dbReference>
<name>A0A318ZFG6_9EURO</name>
<feature type="region of interest" description="Disordered" evidence="2">
    <location>
        <begin position="353"/>
        <end position="376"/>
    </location>
</feature>
<feature type="compositionally biased region" description="Polar residues" evidence="2">
    <location>
        <begin position="147"/>
        <end position="172"/>
    </location>
</feature>
<feature type="compositionally biased region" description="Polar residues" evidence="2">
    <location>
        <begin position="546"/>
        <end position="563"/>
    </location>
</feature>
<feature type="compositionally biased region" description="Polar residues" evidence="2">
    <location>
        <begin position="63"/>
        <end position="89"/>
    </location>
</feature>
<feature type="compositionally biased region" description="Pro residues" evidence="2">
    <location>
        <begin position="102"/>
        <end position="111"/>
    </location>
</feature>
<keyword evidence="1" id="KW-0175">Coiled coil</keyword>
<dbReference type="OrthoDB" id="1883964at2759"/>
<feature type="compositionally biased region" description="Pro residues" evidence="2">
    <location>
        <begin position="279"/>
        <end position="288"/>
    </location>
</feature>
<feature type="region of interest" description="Disordered" evidence="2">
    <location>
        <begin position="447"/>
        <end position="483"/>
    </location>
</feature>
<evidence type="ECO:0000256" key="2">
    <source>
        <dbReference type="SAM" id="MobiDB-lite"/>
    </source>
</evidence>
<protein>
    <submittedName>
        <fullName evidence="3">Uncharacterized protein</fullName>
    </submittedName>
</protein>
<dbReference type="AlphaFoldDB" id="A0A318ZFG6"/>
<accession>A0A318ZFG6</accession>
<evidence type="ECO:0000313" key="3">
    <source>
        <dbReference type="EMBL" id="PYH43383.1"/>
    </source>
</evidence>
<dbReference type="STRING" id="1450539.A0A318ZFG6"/>
<dbReference type="GeneID" id="37071486"/>
<proteinExistence type="predicted"/>
<organism evidence="3 4">
    <name type="scientific">Aspergillus saccharolyticus JOP 1030-1</name>
    <dbReference type="NCBI Taxonomy" id="1450539"/>
    <lineage>
        <taxon>Eukaryota</taxon>
        <taxon>Fungi</taxon>
        <taxon>Dikarya</taxon>
        <taxon>Ascomycota</taxon>
        <taxon>Pezizomycotina</taxon>
        <taxon>Eurotiomycetes</taxon>
        <taxon>Eurotiomycetidae</taxon>
        <taxon>Eurotiales</taxon>
        <taxon>Aspergillaceae</taxon>
        <taxon>Aspergillus</taxon>
        <taxon>Aspergillus subgen. Circumdati</taxon>
    </lineage>
</organism>
<feature type="coiled-coil region" evidence="1">
    <location>
        <begin position="854"/>
        <end position="883"/>
    </location>
</feature>
<feature type="compositionally biased region" description="Polar residues" evidence="2">
    <location>
        <begin position="113"/>
        <end position="125"/>
    </location>
</feature>
<feature type="region of interest" description="Disordered" evidence="2">
    <location>
        <begin position="1147"/>
        <end position="1212"/>
    </location>
</feature>
<dbReference type="Proteomes" id="UP000248349">
    <property type="component" value="Unassembled WGS sequence"/>
</dbReference>
<evidence type="ECO:0000313" key="4">
    <source>
        <dbReference type="Proteomes" id="UP000248349"/>
    </source>
</evidence>